<evidence type="ECO:0000256" key="1">
    <source>
        <dbReference type="SAM" id="MobiDB-lite"/>
    </source>
</evidence>
<gene>
    <name evidence="3" type="ORF">ENY07_02740</name>
</gene>
<dbReference type="EMBL" id="DTQM01000053">
    <property type="protein sequence ID" value="HGC42128.1"/>
    <property type="molecule type" value="Genomic_DNA"/>
</dbReference>
<accession>A0A8J4H9B0</accession>
<evidence type="ECO:0008006" key="4">
    <source>
        <dbReference type="Google" id="ProtNLM"/>
    </source>
</evidence>
<feature type="region of interest" description="Disordered" evidence="1">
    <location>
        <begin position="47"/>
        <end position="142"/>
    </location>
</feature>
<dbReference type="AlphaFoldDB" id="A0A8J4H9B0"/>
<feature type="compositionally biased region" description="Low complexity" evidence="1">
    <location>
        <begin position="97"/>
        <end position="108"/>
    </location>
</feature>
<comment type="caution">
    <text evidence="3">The sequence shown here is derived from an EMBL/GenBank/DDBJ whole genome shotgun (WGS) entry which is preliminary data.</text>
</comment>
<evidence type="ECO:0000256" key="2">
    <source>
        <dbReference type="SAM" id="SignalP"/>
    </source>
</evidence>
<feature type="chain" id="PRO_5035249417" description="Lipoprotein" evidence="2">
    <location>
        <begin position="20"/>
        <end position="142"/>
    </location>
</feature>
<evidence type="ECO:0000313" key="3">
    <source>
        <dbReference type="EMBL" id="HGC42128.1"/>
    </source>
</evidence>
<sequence>MPRIALFGLLLLLPGCSGFGTFLGDTYGFNGDEHIPIGDSENVRRVEGAPVGEPPLATEPGNVWPGPIPVEPTLSDLERSQEQDMNQYRPSTPPPAAGLGKPGAAKTPTQTEGSIVIPNGDGTSTVIMPDGSVRTIPTPTSK</sequence>
<organism evidence="3">
    <name type="scientific">Acidicaldus sp</name>
    <dbReference type="NCBI Taxonomy" id="1872105"/>
    <lineage>
        <taxon>Bacteria</taxon>
        <taxon>Pseudomonadati</taxon>
        <taxon>Pseudomonadota</taxon>
        <taxon>Alphaproteobacteria</taxon>
        <taxon>Acetobacterales</taxon>
        <taxon>Acetobacteraceae</taxon>
        <taxon>Acidicaldus</taxon>
    </lineage>
</organism>
<feature type="signal peptide" evidence="2">
    <location>
        <begin position="1"/>
        <end position="19"/>
    </location>
</feature>
<reference evidence="3" key="1">
    <citation type="journal article" date="2020" name="mSystems">
        <title>Genome- and Community-Level Interaction Insights into Carbon Utilization and Element Cycling Functions of Hydrothermarchaeota in Hydrothermal Sediment.</title>
        <authorList>
            <person name="Zhou Z."/>
            <person name="Liu Y."/>
            <person name="Xu W."/>
            <person name="Pan J."/>
            <person name="Luo Z.H."/>
            <person name="Li M."/>
        </authorList>
    </citation>
    <scope>NUCLEOTIDE SEQUENCE</scope>
    <source>
        <strain evidence="3">SpSt-997</strain>
    </source>
</reference>
<name>A0A8J4H9B0_9PROT</name>
<protein>
    <recommendedName>
        <fullName evidence="4">Lipoprotein</fullName>
    </recommendedName>
</protein>
<keyword evidence="2" id="KW-0732">Signal</keyword>
<proteinExistence type="predicted"/>